<gene>
    <name evidence="2" type="ORF">I6H47_15495</name>
</gene>
<keyword evidence="1" id="KW-0812">Transmembrane</keyword>
<evidence type="ECO:0000256" key="1">
    <source>
        <dbReference type="SAM" id="Phobius"/>
    </source>
</evidence>
<name>A0A7T4DJQ2_9MICO</name>
<accession>A0A7T4DJQ2</accession>
<evidence type="ECO:0000313" key="2">
    <source>
        <dbReference type="EMBL" id="QQB14149.1"/>
    </source>
</evidence>
<feature type="transmembrane region" description="Helical" evidence="1">
    <location>
        <begin position="6"/>
        <end position="27"/>
    </location>
</feature>
<proteinExistence type="predicted"/>
<evidence type="ECO:0000313" key="3">
    <source>
        <dbReference type="Proteomes" id="UP000595374"/>
    </source>
</evidence>
<dbReference type="AlphaFoldDB" id="A0A7T4DJQ2"/>
<reference evidence="2 3" key="1">
    <citation type="submission" date="2020-12" db="EMBL/GenBank/DDBJ databases">
        <title>FDA dAtabase for Regulatory Grade micrObial Sequences (FDA-ARGOS): Supporting development and validation of Infectious Disease Dx tests.</title>
        <authorList>
            <person name="Sproer C."/>
            <person name="Gronow S."/>
            <person name="Severitt S."/>
            <person name="Schroder I."/>
            <person name="Tallon L."/>
            <person name="Sadzewicz L."/>
            <person name="Zhao X."/>
            <person name="Boylan J."/>
            <person name="Ott S."/>
            <person name="Bowen H."/>
            <person name="Vavikolanu K."/>
            <person name="Mehta A."/>
            <person name="Aluvathingal J."/>
            <person name="Nadendla S."/>
            <person name="Lowell S."/>
            <person name="Myers T."/>
            <person name="Yan Y."/>
            <person name="Sichtig H."/>
        </authorList>
    </citation>
    <scope>NUCLEOTIDE SEQUENCE [LARGE SCALE GENOMIC DNA]</scope>
    <source>
        <strain evidence="2 3">FDAARGOS_990</strain>
    </source>
</reference>
<organism evidence="2 3">
    <name type="scientific">Brevibacterium casei</name>
    <dbReference type="NCBI Taxonomy" id="33889"/>
    <lineage>
        <taxon>Bacteria</taxon>
        <taxon>Bacillati</taxon>
        <taxon>Actinomycetota</taxon>
        <taxon>Actinomycetes</taxon>
        <taxon>Micrococcales</taxon>
        <taxon>Brevibacteriaceae</taxon>
        <taxon>Brevibacterium</taxon>
    </lineage>
</organism>
<sequence length="152" mass="16322">MSVGAFVTIIVAVIAALASITGAIVAYRAAGRAANSSQLIARESHGVAAIDRQSDELREAFDKFIESFANARDIDKQMQVSARLDQLASCTGATTELQAACTALISAVTFQPRTEPQLFPGMLFRGPMSRVTREYRNSQNALSAKRAAKLSR</sequence>
<dbReference type="EMBL" id="CP065989">
    <property type="protein sequence ID" value="QQB14149.1"/>
    <property type="molecule type" value="Genomic_DNA"/>
</dbReference>
<keyword evidence="1" id="KW-1133">Transmembrane helix</keyword>
<dbReference type="Proteomes" id="UP000595374">
    <property type="component" value="Chromosome"/>
</dbReference>
<keyword evidence="1" id="KW-0472">Membrane</keyword>
<protein>
    <submittedName>
        <fullName evidence="2">Uncharacterized protein</fullName>
    </submittedName>
</protein>